<keyword evidence="2" id="KW-0547">Nucleotide-binding</keyword>
<organism evidence="5 6">
    <name type="scientific">Pomacea canaliculata</name>
    <name type="common">Golden apple snail</name>
    <dbReference type="NCBI Taxonomy" id="400727"/>
    <lineage>
        <taxon>Eukaryota</taxon>
        <taxon>Metazoa</taxon>
        <taxon>Spiralia</taxon>
        <taxon>Lophotrochozoa</taxon>
        <taxon>Mollusca</taxon>
        <taxon>Gastropoda</taxon>
        <taxon>Caenogastropoda</taxon>
        <taxon>Architaenioglossa</taxon>
        <taxon>Ampullarioidea</taxon>
        <taxon>Ampullariidae</taxon>
        <taxon>Pomacea</taxon>
    </lineage>
</organism>
<dbReference type="Proteomes" id="UP000245119">
    <property type="component" value="Linkage Group LG11"/>
</dbReference>
<evidence type="ECO:0000256" key="2">
    <source>
        <dbReference type="ARBA" id="ARBA00022741"/>
    </source>
</evidence>
<proteinExistence type="inferred from homology"/>
<comment type="caution">
    <text evidence="5">The sequence shown here is derived from an EMBL/GenBank/DDBJ whole genome shotgun (WGS) entry which is preliminary data.</text>
</comment>
<dbReference type="STRING" id="400727.A0A2T7NMA4"/>
<dbReference type="OrthoDB" id="8954335at2759"/>
<evidence type="ECO:0000259" key="4">
    <source>
        <dbReference type="PROSITE" id="PS51720"/>
    </source>
</evidence>
<dbReference type="GO" id="GO:0005525">
    <property type="term" value="F:GTP binding"/>
    <property type="evidence" value="ECO:0007669"/>
    <property type="project" value="UniProtKB-KW"/>
</dbReference>
<protein>
    <recommendedName>
        <fullName evidence="4">AIG1-type G domain-containing protein</fullName>
    </recommendedName>
</protein>
<evidence type="ECO:0000313" key="5">
    <source>
        <dbReference type="EMBL" id="PVD22291.1"/>
    </source>
</evidence>
<keyword evidence="3" id="KW-0342">GTP-binding</keyword>
<dbReference type="Gene3D" id="3.40.50.300">
    <property type="entry name" value="P-loop containing nucleotide triphosphate hydrolases"/>
    <property type="match status" value="1"/>
</dbReference>
<dbReference type="PANTHER" id="PTHR10903">
    <property type="entry name" value="GTPASE, IMAP FAMILY MEMBER-RELATED"/>
    <property type="match status" value="1"/>
</dbReference>
<dbReference type="Pfam" id="PF04548">
    <property type="entry name" value="AIG1"/>
    <property type="match status" value="2"/>
</dbReference>
<accession>A0A2T7NMA4</accession>
<dbReference type="PROSITE" id="PS51720">
    <property type="entry name" value="G_AIG1"/>
    <property type="match status" value="1"/>
</dbReference>
<evidence type="ECO:0000256" key="1">
    <source>
        <dbReference type="ARBA" id="ARBA00008535"/>
    </source>
</evidence>
<sequence length="264" mass="29566">MSFAVMEVLKDFPDQECRIILLGKSGAGKSKSANSILSTDLFDVSSEHDSRPRIKCARSSLSVYEKSLLVVDTPGFAESQDGRQSVVQVIKDAIVATCPGPHAVVLVTRCDVTITSAETDIVSQLRSVLGEELRRHLDINERYVVFNNEGSREEQERQVQQLLRLVHQMVLESPRQVFSCPLLRECEKDITYMRNRLRMLEPRIETCRDDVRRLSQDEGVAPEKLGHVLALTAQAIEDLKELAAVDEKLTARVGRENLTSCSVS</sequence>
<evidence type="ECO:0000256" key="3">
    <source>
        <dbReference type="ARBA" id="ARBA00023134"/>
    </source>
</evidence>
<evidence type="ECO:0000313" key="6">
    <source>
        <dbReference type="Proteomes" id="UP000245119"/>
    </source>
</evidence>
<dbReference type="InterPro" id="IPR027417">
    <property type="entry name" value="P-loop_NTPase"/>
</dbReference>
<gene>
    <name evidence="5" type="ORF">C0Q70_18100</name>
</gene>
<keyword evidence="6" id="KW-1185">Reference proteome</keyword>
<dbReference type="SUPFAM" id="SSF52540">
    <property type="entry name" value="P-loop containing nucleoside triphosphate hydrolases"/>
    <property type="match status" value="1"/>
</dbReference>
<comment type="similarity">
    <text evidence="1">Belongs to the TRAFAC class TrmE-Era-EngA-EngB-Septin-like GTPase superfamily. AIG1/Toc34/Toc159-like paraseptin GTPase family. IAN subfamily.</text>
</comment>
<dbReference type="EMBL" id="PZQS01000011">
    <property type="protein sequence ID" value="PVD22291.1"/>
    <property type="molecule type" value="Genomic_DNA"/>
</dbReference>
<dbReference type="InterPro" id="IPR006703">
    <property type="entry name" value="G_AIG1"/>
</dbReference>
<dbReference type="InterPro" id="IPR045058">
    <property type="entry name" value="GIMA/IAN/Toc"/>
</dbReference>
<dbReference type="PANTHER" id="PTHR10903:SF184">
    <property type="entry name" value="GTP-BINDING PROTEIN A"/>
    <property type="match status" value="1"/>
</dbReference>
<name>A0A2T7NMA4_POMCA</name>
<dbReference type="AlphaFoldDB" id="A0A2T7NMA4"/>
<feature type="domain" description="AIG1-type G" evidence="4">
    <location>
        <begin position="14"/>
        <end position="240"/>
    </location>
</feature>
<reference evidence="5 6" key="1">
    <citation type="submission" date="2018-04" db="EMBL/GenBank/DDBJ databases">
        <title>The genome of golden apple snail Pomacea canaliculata provides insight into stress tolerance and invasive adaptation.</title>
        <authorList>
            <person name="Liu C."/>
            <person name="Liu B."/>
            <person name="Ren Y."/>
            <person name="Zhang Y."/>
            <person name="Wang H."/>
            <person name="Li S."/>
            <person name="Jiang F."/>
            <person name="Yin L."/>
            <person name="Zhang G."/>
            <person name="Qian W."/>
            <person name="Fan W."/>
        </authorList>
    </citation>
    <scope>NUCLEOTIDE SEQUENCE [LARGE SCALE GENOMIC DNA]</scope>
    <source>
        <strain evidence="5">SZHN2017</strain>
        <tissue evidence="5">Muscle</tissue>
    </source>
</reference>